<keyword evidence="3" id="KW-1185">Reference proteome</keyword>
<dbReference type="Proteomes" id="UP001527925">
    <property type="component" value="Unassembled WGS sequence"/>
</dbReference>
<dbReference type="SMART" id="SM00271">
    <property type="entry name" value="DnaJ"/>
    <property type="match status" value="1"/>
</dbReference>
<dbReference type="CDD" id="cd06257">
    <property type="entry name" value="DnaJ"/>
    <property type="match status" value="1"/>
</dbReference>
<dbReference type="PANTHER" id="PTHR44825:SF1">
    <property type="entry name" value="DNAJ HOMOLOG SUBFAMILY C MEMBER 4"/>
    <property type="match status" value="1"/>
</dbReference>
<name>A0ABR4NDM3_9FUNG</name>
<protein>
    <recommendedName>
        <fullName evidence="1">J domain-containing protein</fullName>
    </recommendedName>
</protein>
<dbReference type="PROSITE" id="PS50076">
    <property type="entry name" value="DNAJ_2"/>
    <property type="match status" value="1"/>
</dbReference>
<evidence type="ECO:0000313" key="3">
    <source>
        <dbReference type="Proteomes" id="UP001527925"/>
    </source>
</evidence>
<gene>
    <name evidence="2" type="ORF">HK105_202878</name>
</gene>
<dbReference type="EMBL" id="JADGIZ020000010">
    <property type="protein sequence ID" value="KAL2917592.1"/>
    <property type="molecule type" value="Genomic_DNA"/>
</dbReference>
<dbReference type="SUPFAM" id="SSF46565">
    <property type="entry name" value="Chaperone J-domain"/>
    <property type="match status" value="1"/>
</dbReference>
<comment type="caution">
    <text evidence="2">The sequence shown here is derived from an EMBL/GenBank/DDBJ whole genome shotgun (WGS) entry which is preliminary data.</text>
</comment>
<organism evidence="2 3">
    <name type="scientific">Polyrhizophydium stewartii</name>
    <dbReference type="NCBI Taxonomy" id="2732419"/>
    <lineage>
        <taxon>Eukaryota</taxon>
        <taxon>Fungi</taxon>
        <taxon>Fungi incertae sedis</taxon>
        <taxon>Chytridiomycota</taxon>
        <taxon>Chytridiomycota incertae sedis</taxon>
        <taxon>Chytridiomycetes</taxon>
        <taxon>Rhizophydiales</taxon>
        <taxon>Rhizophydiales incertae sedis</taxon>
        <taxon>Polyrhizophydium</taxon>
    </lineage>
</organism>
<proteinExistence type="predicted"/>
<dbReference type="PANTHER" id="PTHR44825">
    <property type="match status" value="1"/>
</dbReference>
<dbReference type="InterPro" id="IPR036869">
    <property type="entry name" value="J_dom_sf"/>
</dbReference>
<sequence>MAEQQSRTFYDVLGVKPSAKDEEIRQGYIRESLKYHPDRNPAEDATQRFQEIANAYYALSDKQRRAEYDASLKDAGVYPAESVNPFTIFGQVFDELLIPEVPNPTYFWQPVGSAAGALLGQSADRSFYESFIVLNIPGAVIGGYYGNRMGKIRDMKGRSVYEAFAQLSSERRKEILSALGKKFFTSAITN</sequence>
<reference evidence="2 3" key="1">
    <citation type="submission" date="2023-09" db="EMBL/GenBank/DDBJ databases">
        <title>Pangenome analysis of Batrachochytrium dendrobatidis and related Chytrids.</title>
        <authorList>
            <person name="Yacoub M.N."/>
            <person name="Stajich J.E."/>
            <person name="James T.Y."/>
        </authorList>
    </citation>
    <scope>NUCLEOTIDE SEQUENCE [LARGE SCALE GENOMIC DNA]</scope>
    <source>
        <strain evidence="2 3">JEL0888</strain>
    </source>
</reference>
<accession>A0ABR4NDM3</accession>
<evidence type="ECO:0000259" key="1">
    <source>
        <dbReference type="PROSITE" id="PS50076"/>
    </source>
</evidence>
<dbReference type="PRINTS" id="PR00625">
    <property type="entry name" value="JDOMAIN"/>
</dbReference>
<dbReference type="Gene3D" id="1.10.287.110">
    <property type="entry name" value="DnaJ domain"/>
    <property type="match status" value="1"/>
</dbReference>
<dbReference type="Pfam" id="PF00226">
    <property type="entry name" value="DnaJ"/>
    <property type="match status" value="1"/>
</dbReference>
<feature type="domain" description="J" evidence="1">
    <location>
        <begin position="8"/>
        <end position="72"/>
    </location>
</feature>
<dbReference type="InterPro" id="IPR001623">
    <property type="entry name" value="DnaJ_domain"/>
</dbReference>
<dbReference type="InterPro" id="IPR052763">
    <property type="entry name" value="DnaJ_C4"/>
</dbReference>
<evidence type="ECO:0000313" key="2">
    <source>
        <dbReference type="EMBL" id="KAL2917592.1"/>
    </source>
</evidence>